<evidence type="ECO:0000313" key="3">
    <source>
        <dbReference type="Proteomes" id="UP000335636"/>
    </source>
</evidence>
<dbReference type="GO" id="GO:0006954">
    <property type="term" value="P:inflammatory response"/>
    <property type="evidence" value="ECO:0007669"/>
    <property type="project" value="InterPro"/>
</dbReference>
<sequence>MVSRCEGPRDTVCLPCDPDSYNEAVNYEACKPCTQCNQSSLCSGCGLPGATWSSYRVALPKPQEPPVSSSGAAGSQVQGGWGREPERPQGPHQGLPPPQPPPAPPGSGSELKKKCTPTQDTVCRCRPGTQPLDGFKPGVGEPCGGPGPGWGRVCACPVRSVPSVSPSGLGQKGHIKNGVPHQLPGKGQWAERTGVFQRPSTHPLAMGVSTSPTGPNSRNLRGQSSKTSGVFAADCAPCPAGHFSPGDNKACKPWTK</sequence>
<dbReference type="EMBL" id="CABDUW010000360">
    <property type="protein sequence ID" value="VTJ67036.1"/>
    <property type="molecule type" value="Genomic_DNA"/>
</dbReference>
<reference evidence="2" key="1">
    <citation type="submission" date="2019-04" db="EMBL/GenBank/DDBJ databases">
        <authorList>
            <person name="Alioto T."/>
            <person name="Alioto T."/>
        </authorList>
    </citation>
    <scope>NUCLEOTIDE SEQUENCE [LARGE SCALE GENOMIC DNA]</scope>
</reference>
<gene>
    <name evidence="2" type="ORF">MONAX_5E032855</name>
</gene>
<feature type="region of interest" description="Disordered" evidence="1">
    <location>
        <begin position="205"/>
        <end position="226"/>
    </location>
</feature>
<dbReference type="GO" id="GO:0005031">
    <property type="term" value="F:tumor necrosis factor receptor activity"/>
    <property type="evidence" value="ECO:0007669"/>
    <property type="project" value="InterPro"/>
</dbReference>
<proteinExistence type="predicted"/>
<dbReference type="AlphaFoldDB" id="A0A5E4BCB3"/>
<protein>
    <recommendedName>
        <fullName evidence="4">TNFR-Cys domain-containing protein</fullName>
    </recommendedName>
</protein>
<keyword evidence="3" id="KW-1185">Reference proteome</keyword>
<dbReference type="Gene3D" id="2.10.50.10">
    <property type="entry name" value="Tumor Necrosis Factor Receptor, subunit A, domain 2"/>
    <property type="match status" value="2"/>
</dbReference>
<accession>A0A5E4BCB3</accession>
<evidence type="ECO:0008006" key="4">
    <source>
        <dbReference type="Google" id="ProtNLM"/>
    </source>
</evidence>
<feature type="compositionally biased region" description="Pro residues" evidence="1">
    <location>
        <begin position="94"/>
        <end position="105"/>
    </location>
</feature>
<dbReference type="Proteomes" id="UP000335636">
    <property type="component" value="Unassembled WGS sequence"/>
</dbReference>
<feature type="compositionally biased region" description="Polar residues" evidence="1">
    <location>
        <begin position="208"/>
        <end position="226"/>
    </location>
</feature>
<dbReference type="InterPro" id="IPR009030">
    <property type="entry name" value="Growth_fac_rcpt_cys_sf"/>
</dbReference>
<dbReference type="InterPro" id="IPR020445">
    <property type="entry name" value="TNFR_4"/>
</dbReference>
<organism evidence="2 3">
    <name type="scientific">Marmota monax</name>
    <name type="common">Woodchuck</name>
    <dbReference type="NCBI Taxonomy" id="9995"/>
    <lineage>
        <taxon>Eukaryota</taxon>
        <taxon>Metazoa</taxon>
        <taxon>Chordata</taxon>
        <taxon>Craniata</taxon>
        <taxon>Vertebrata</taxon>
        <taxon>Euteleostomi</taxon>
        <taxon>Mammalia</taxon>
        <taxon>Eutheria</taxon>
        <taxon>Euarchontoglires</taxon>
        <taxon>Glires</taxon>
        <taxon>Rodentia</taxon>
        <taxon>Sciuromorpha</taxon>
        <taxon>Sciuridae</taxon>
        <taxon>Xerinae</taxon>
        <taxon>Marmotini</taxon>
        <taxon>Marmota</taxon>
    </lineage>
</organism>
<feature type="compositionally biased region" description="Low complexity" evidence="1">
    <location>
        <begin position="67"/>
        <end position="76"/>
    </location>
</feature>
<feature type="region of interest" description="Disordered" evidence="1">
    <location>
        <begin position="60"/>
        <end position="114"/>
    </location>
</feature>
<comment type="caution">
    <text evidence="2">The sequence shown here is derived from an EMBL/GenBank/DDBJ whole genome shotgun (WGS) entry which is preliminary data.</text>
</comment>
<evidence type="ECO:0000256" key="1">
    <source>
        <dbReference type="SAM" id="MobiDB-lite"/>
    </source>
</evidence>
<dbReference type="PANTHER" id="PTHR47881">
    <property type="entry name" value="TUMOR NECROSIS FACTOR RECEPTOR SUBFAMILY MEMBER 4"/>
    <property type="match status" value="1"/>
</dbReference>
<name>A0A5E4BCB3_MARMO</name>
<dbReference type="SUPFAM" id="SSF57184">
    <property type="entry name" value="Growth factor receptor domain"/>
    <property type="match status" value="1"/>
</dbReference>
<dbReference type="PANTHER" id="PTHR47881:SF1">
    <property type="entry name" value="TUMOR NECROSIS FACTOR RECEPTOR SUPERFAMILY MEMBER 4"/>
    <property type="match status" value="1"/>
</dbReference>
<evidence type="ECO:0000313" key="2">
    <source>
        <dbReference type="EMBL" id="VTJ67036.1"/>
    </source>
</evidence>